<evidence type="ECO:0000313" key="5">
    <source>
        <dbReference type="Proteomes" id="UP000230605"/>
    </source>
</evidence>
<dbReference type="OrthoDB" id="2951834at2759"/>
<dbReference type="Proteomes" id="UP000230605">
    <property type="component" value="Chromosome 10"/>
</dbReference>
<feature type="domain" description="DUF7730" evidence="2">
    <location>
        <begin position="26"/>
        <end position="136"/>
    </location>
</feature>
<dbReference type="Proteomes" id="UP001302367">
    <property type="component" value="Chromosome 5"/>
</dbReference>
<evidence type="ECO:0000256" key="1">
    <source>
        <dbReference type="SAM" id="MobiDB-lite"/>
    </source>
</evidence>
<organism evidence="3 5">
    <name type="scientific">Cercospora beticola</name>
    <name type="common">Sugarbeet leaf spot fungus</name>
    <dbReference type="NCBI Taxonomy" id="122368"/>
    <lineage>
        <taxon>Eukaryota</taxon>
        <taxon>Fungi</taxon>
        <taxon>Dikarya</taxon>
        <taxon>Ascomycota</taxon>
        <taxon>Pezizomycotina</taxon>
        <taxon>Dothideomycetes</taxon>
        <taxon>Dothideomycetidae</taxon>
        <taxon>Mycosphaerellales</taxon>
        <taxon>Mycosphaerellaceae</taxon>
        <taxon>Cercospora</taxon>
    </lineage>
</organism>
<dbReference type="InterPro" id="IPR038883">
    <property type="entry name" value="AN11006-like"/>
</dbReference>
<reference evidence="4 6" key="2">
    <citation type="submission" date="2023-09" db="EMBL/GenBank/DDBJ databases">
        <title>Complete-Gapless Cercospora beticola genome.</title>
        <authorList>
            <person name="Wyatt N.A."/>
            <person name="Spanner R.E."/>
            <person name="Bolton M.D."/>
        </authorList>
    </citation>
    <scope>NUCLEOTIDE SEQUENCE [LARGE SCALE GENOMIC DNA]</scope>
    <source>
        <strain evidence="4">Cb09-40</strain>
    </source>
</reference>
<dbReference type="Pfam" id="PF24864">
    <property type="entry name" value="DUF7730"/>
    <property type="match status" value="1"/>
</dbReference>
<dbReference type="EMBL" id="LKMD01000099">
    <property type="protein sequence ID" value="PIB03138.1"/>
    <property type="molecule type" value="Genomic_DNA"/>
</dbReference>
<dbReference type="InterPro" id="IPR056632">
    <property type="entry name" value="DUF7730"/>
</dbReference>
<sequence>MATYISKRTESRTAAMATYISKRAESQTQSVFFKLSAELRNEVYYYAFSMQDPEATEIYLCPKDARVGTKDSFATKHEGINLALLATCRRIYHEAVGVCYGINPIGIDRNMMDQLYIQFSGARLENIWTLRMHVATSWALPGVSSTISRNMPGVETLDLVFDSGTEADFFRELCRPHVVHSIFVTAVNTVSRAISKLTAVSKITLTVGHMTDLYPEPHQADRTAVPRMQRDSMETSGLLRALEEELNALLPKNKAKAKAAKAEESEVIESEDKD</sequence>
<evidence type="ECO:0000313" key="4">
    <source>
        <dbReference type="EMBL" id="WPB04400.1"/>
    </source>
</evidence>
<evidence type="ECO:0000313" key="3">
    <source>
        <dbReference type="EMBL" id="PIB03138.1"/>
    </source>
</evidence>
<proteinExistence type="predicted"/>
<evidence type="ECO:0000259" key="2">
    <source>
        <dbReference type="Pfam" id="PF24864"/>
    </source>
</evidence>
<evidence type="ECO:0000313" key="6">
    <source>
        <dbReference type="Proteomes" id="UP001302367"/>
    </source>
</evidence>
<dbReference type="AlphaFoldDB" id="A0A2G5IE56"/>
<dbReference type="PANTHER" id="PTHR42085">
    <property type="entry name" value="F-BOX DOMAIN-CONTAINING PROTEIN"/>
    <property type="match status" value="1"/>
</dbReference>
<protein>
    <recommendedName>
        <fullName evidence="2">DUF7730 domain-containing protein</fullName>
    </recommendedName>
</protein>
<feature type="compositionally biased region" description="Basic and acidic residues" evidence="1">
    <location>
        <begin position="260"/>
        <end position="274"/>
    </location>
</feature>
<dbReference type="EMBL" id="CP134188">
    <property type="protein sequence ID" value="WPB04400.1"/>
    <property type="molecule type" value="Genomic_DNA"/>
</dbReference>
<dbReference type="PANTHER" id="PTHR42085:SF1">
    <property type="entry name" value="F-BOX DOMAIN-CONTAINING PROTEIN"/>
    <property type="match status" value="1"/>
</dbReference>
<keyword evidence="6" id="KW-1185">Reference proteome</keyword>
<reference evidence="3 5" key="1">
    <citation type="submission" date="2015-10" db="EMBL/GenBank/DDBJ databases">
        <title>The cercosporin biosynthetic gene cluster was horizontally transferred to several fungal lineages and shown to be expanded in Cercospora beticola based on microsynteny with recipient genomes.</title>
        <authorList>
            <person name="De Jonge R."/>
            <person name="Ebert M.K."/>
            <person name="Suttle J.C."/>
            <person name="Jurick Ii W.M."/>
            <person name="Secor G.A."/>
            <person name="Thomma B.P."/>
            <person name="Van De Peer Y."/>
            <person name="Bolton M.D."/>
        </authorList>
    </citation>
    <scope>NUCLEOTIDE SEQUENCE [LARGE SCALE GENOMIC DNA]</scope>
    <source>
        <strain evidence="3 5">09-40</strain>
    </source>
</reference>
<name>A0A2G5IE56_CERBT</name>
<accession>A0A2G5IE56</accession>
<feature type="region of interest" description="Disordered" evidence="1">
    <location>
        <begin position="253"/>
        <end position="274"/>
    </location>
</feature>
<gene>
    <name evidence="3" type="ORF">CB0940_12017</name>
    <name evidence="4" type="ORF">RHO25_009046</name>
</gene>